<feature type="transmembrane region" description="Helical" evidence="7">
    <location>
        <begin position="45"/>
        <end position="65"/>
    </location>
</feature>
<dbReference type="PANTHER" id="PTHR23502:SF50">
    <property type="entry name" value="TRANSPORTER, PUTATIVE (AFU_ORTHOLOGUE AFUA_5G00430)-RELATED"/>
    <property type="match status" value="1"/>
</dbReference>
<keyword evidence="2 7" id="KW-0812">Transmembrane</keyword>
<evidence type="ECO:0000256" key="2">
    <source>
        <dbReference type="ARBA" id="ARBA00022692"/>
    </source>
</evidence>
<keyword evidence="4 7" id="KW-0472">Membrane</keyword>
<dbReference type="EMBL" id="JAZAVJ010000012">
    <property type="protein sequence ID" value="KAK7423024.1"/>
    <property type="molecule type" value="Genomic_DNA"/>
</dbReference>
<reference evidence="8 9" key="1">
    <citation type="journal article" date="2025" name="Microbiol. Resour. Announc.">
        <title>Draft genome sequences for Neonectria magnoliae and Neonectria punicea, canker pathogens of Liriodendron tulipifera and Acer saccharum in West Virginia.</title>
        <authorList>
            <person name="Petronek H.M."/>
            <person name="Kasson M.T."/>
            <person name="Metheny A.M."/>
            <person name="Stauder C.M."/>
            <person name="Lovett B."/>
            <person name="Lynch S.C."/>
            <person name="Garnas J.R."/>
            <person name="Kasson L.R."/>
            <person name="Stajich J.E."/>
        </authorList>
    </citation>
    <scope>NUCLEOTIDE SEQUENCE [LARGE SCALE GENOMIC DNA]</scope>
    <source>
        <strain evidence="8 9">NRRL 64653</strain>
    </source>
</reference>
<evidence type="ECO:0000313" key="8">
    <source>
        <dbReference type="EMBL" id="KAK7423024.1"/>
    </source>
</evidence>
<dbReference type="InterPro" id="IPR011701">
    <property type="entry name" value="MFS"/>
</dbReference>
<dbReference type="InterPro" id="IPR036259">
    <property type="entry name" value="MFS_trans_sf"/>
</dbReference>
<feature type="compositionally biased region" description="Basic and acidic residues" evidence="6">
    <location>
        <begin position="210"/>
        <end position="223"/>
    </location>
</feature>
<proteinExistence type="predicted"/>
<evidence type="ECO:0000256" key="4">
    <source>
        <dbReference type="ARBA" id="ARBA00023136"/>
    </source>
</evidence>
<keyword evidence="5" id="KW-0325">Glycoprotein</keyword>
<feature type="transmembrane region" description="Helical" evidence="7">
    <location>
        <begin position="85"/>
        <end position="103"/>
    </location>
</feature>
<dbReference type="PANTHER" id="PTHR23502">
    <property type="entry name" value="MAJOR FACILITATOR SUPERFAMILY"/>
    <property type="match status" value="1"/>
</dbReference>
<organism evidence="8 9">
    <name type="scientific">Neonectria punicea</name>
    <dbReference type="NCBI Taxonomy" id="979145"/>
    <lineage>
        <taxon>Eukaryota</taxon>
        <taxon>Fungi</taxon>
        <taxon>Dikarya</taxon>
        <taxon>Ascomycota</taxon>
        <taxon>Pezizomycotina</taxon>
        <taxon>Sordariomycetes</taxon>
        <taxon>Hypocreomycetidae</taxon>
        <taxon>Hypocreales</taxon>
        <taxon>Nectriaceae</taxon>
        <taxon>Neonectria</taxon>
    </lineage>
</organism>
<gene>
    <name evidence="8" type="ORF">QQX98_001314</name>
</gene>
<evidence type="ECO:0000256" key="6">
    <source>
        <dbReference type="SAM" id="MobiDB-lite"/>
    </source>
</evidence>
<comment type="subcellular location">
    <subcellularLocation>
        <location evidence="1">Membrane</location>
        <topology evidence="1">Multi-pass membrane protein</topology>
    </subcellularLocation>
</comment>
<feature type="transmembrane region" description="Helical" evidence="7">
    <location>
        <begin position="110"/>
        <end position="126"/>
    </location>
</feature>
<evidence type="ECO:0000313" key="9">
    <source>
        <dbReference type="Proteomes" id="UP001498476"/>
    </source>
</evidence>
<evidence type="ECO:0008006" key="10">
    <source>
        <dbReference type="Google" id="ProtNLM"/>
    </source>
</evidence>
<feature type="transmembrane region" description="Helical" evidence="7">
    <location>
        <begin position="287"/>
        <end position="313"/>
    </location>
</feature>
<feature type="transmembrane region" description="Helical" evidence="7">
    <location>
        <begin position="174"/>
        <end position="194"/>
    </location>
</feature>
<evidence type="ECO:0000256" key="1">
    <source>
        <dbReference type="ARBA" id="ARBA00004141"/>
    </source>
</evidence>
<dbReference type="Proteomes" id="UP001498476">
    <property type="component" value="Unassembled WGS sequence"/>
</dbReference>
<feature type="transmembrane region" description="Helical" evidence="7">
    <location>
        <begin position="373"/>
        <end position="393"/>
    </location>
</feature>
<accession>A0ABR1HPD1</accession>
<keyword evidence="3 7" id="KW-1133">Transmembrane helix</keyword>
<name>A0ABR1HPD1_9HYPO</name>
<sequence length="442" mass="48492">MGDKSSPGTVLIEDQHGTQVVLASSPSADPNQPLNWSTKRKTIHMALLSLYAIMVFAILCVSVPFYQDFNEELGISYDQLNNGYATNMATLSIGCIVFIPLALRFGRRPIYLATALVMLICAIWQAKMQTTGEFISTNAISGLAGAVNEALFQVTNYLGPVAAGHAALSMGWHWVFWICTIFMAVLLILMICFLEETKYNLPPLNGSEIPRDISSHENKDPKTGARTSGDLGITKARESMPSQPLRRVEIDSTIPIKPYRQRLALFTPSIGTDNISFWRQIYQPFQLLIQFPAVMFTALQYGFAVAMLAVLAVTQSQLYVLPPYNFTTAGIGNMNLPPAIGALLGTLFGGLLVDYFILRVVKRRGGIYEPETRLWLFPIAGFSMTIGCLMYGLTLSKGMPWIINAVGAGLIGFAIGGTGDMALTYVQDSYELVSCPFHAPLR</sequence>
<keyword evidence="9" id="KW-1185">Reference proteome</keyword>
<dbReference type="Pfam" id="PF07690">
    <property type="entry name" value="MFS_1"/>
    <property type="match status" value="1"/>
</dbReference>
<feature type="region of interest" description="Disordered" evidence="6">
    <location>
        <begin position="210"/>
        <end position="230"/>
    </location>
</feature>
<protein>
    <recommendedName>
        <fullName evidence="10">Major facilitator superfamily (MFS) profile domain-containing protein</fullName>
    </recommendedName>
</protein>
<dbReference type="Gene3D" id="1.20.1250.20">
    <property type="entry name" value="MFS general substrate transporter like domains"/>
    <property type="match status" value="1"/>
</dbReference>
<evidence type="ECO:0000256" key="7">
    <source>
        <dbReference type="SAM" id="Phobius"/>
    </source>
</evidence>
<evidence type="ECO:0000256" key="3">
    <source>
        <dbReference type="ARBA" id="ARBA00022989"/>
    </source>
</evidence>
<comment type="caution">
    <text evidence="8">The sequence shown here is derived from an EMBL/GenBank/DDBJ whole genome shotgun (WGS) entry which is preliminary data.</text>
</comment>
<feature type="transmembrane region" description="Helical" evidence="7">
    <location>
        <begin position="339"/>
        <end position="361"/>
    </location>
</feature>
<evidence type="ECO:0000256" key="5">
    <source>
        <dbReference type="ARBA" id="ARBA00023180"/>
    </source>
</evidence>
<feature type="transmembrane region" description="Helical" evidence="7">
    <location>
        <begin position="399"/>
        <end position="417"/>
    </location>
</feature>
<dbReference type="SUPFAM" id="SSF103473">
    <property type="entry name" value="MFS general substrate transporter"/>
    <property type="match status" value="1"/>
</dbReference>